<comment type="cofactor">
    <cofactor evidence="3">
        <name>methylcob(III)alamin</name>
        <dbReference type="ChEBI" id="CHEBI:28115"/>
    </cofactor>
</comment>
<gene>
    <name evidence="25" type="ORF">SAMN02745702_01682</name>
</gene>
<feature type="binding site" evidence="20">
    <location>
        <position position="203"/>
    </location>
    <ligand>
        <name>Zn(2+)</name>
        <dbReference type="ChEBI" id="CHEBI:29105"/>
    </ligand>
</feature>
<comment type="pathway">
    <text evidence="4">Amino-acid biosynthesis; L-methionine biosynthesis via de novo pathway; L-methionine from L-homocysteine (MetH route): step 1/1.</text>
</comment>
<evidence type="ECO:0000256" key="19">
    <source>
        <dbReference type="ARBA" id="ARBA00031040"/>
    </source>
</evidence>
<dbReference type="InterPro" id="IPR000489">
    <property type="entry name" value="Pterin-binding_dom"/>
</dbReference>
<dbReference type="SUPFAM" id="SSF47644">
    <property type="entry name" value="Methionine synthase domain"/>
    <property type="match status" value="1"/>
</dbReference>
<dbReference type="GO" id="GO:0046653">
    <property type="term" value="P:tetrahydrofolate metabolic process"/>
    <property type="evidence" value="ECO:0007669"/>
    <property type="project" value="TreeGrafter"/>
</dbReference>
<dbReference type="PROSITE" id="PS50970">
    <property type="entry name" value="HCY"/>
    <property type="match status" value="1"/>
</dbReference>
<dbReference type="RefSeq" id="WP_078684974.1">
    <property type="nucleotide sequence ID" value="NZ_FUYA01000005.1"/>
</dbReference>
<dbReference type="Proteomes" id="UP000189733">
    <property type="component" value="Unassembled WGS sequence"/>
</dbReference>
<evidence type="ECO:0000259" key="22">
    <source>
        <dbReference type="PROSITE" id="PS50972"/>
    </source>
</evidence>
<keyword evidence="12 20" id="KW-0808">Transferase</keyword>
<evidence type="ECO:0000259" key="23">
    <source>
        <dbReference type="PROSITE" id="PS51332"/>
    </source>
</evidence>
<proteinExistence type="inferred from homology"/>
<evidence type="ECO:0000256" key="1">
    <source>
        <dbReference type="ARBA" id="ARBA00001700"/>
    </source>
</evidence>
<dbReference type="PROSITE" id="PS51332">
    <property type="entry name" value="B12_BINDING"/>
    <property type="match status" value="1"/>
</dbReference>
<dbReference type="InterPro" id="IPR036594">
    <property type="entry name" value="Meth_synthase_dom"/>
</dbReference>
<comment type="catalytic activity">
    <reaction evidence="1">
        <text>(6S)-5-methyl-5,6,7,8-tetrahydrofolate + L-homocysteine = (6S)-5,6,7,8-tetrahydrofolate + L-methionine</text>
        <dbReference type="Rhea" id="RHEA:11172"/>
        <dbReference type="ChEBI" id="CHEBI:18608"/>
        <dbReference type="ChEBI" id="CHEBI:57453"/>
        <dbReference type="ChEBI" id="CHEBI:57844"/>
        <dbReference type="ChEBI" id="CHEBI:58199"/>
        <dbReference type="EC" id="2.1.1.13"/>
    </reaction>
</comment>
<dbReference type="InterPro" id="IPR011005">
    <property type="entry name" value="Dihydropteroate_synth-like_sf"/>
</dbReference>
<evidence type="ECO:0000256" key="6">
    <source>
        <dbReference type="ARBA" id="ARBA00010854"/>
    </source>
</evidence>
<keyword evidence="11" id="KW-0846">Cobalamin</keyword>
<comment type="cofactor">
    <cofactor evidence="2 20">
        <name>Zn(2+)</name>
        <dbReference type="ChEBI" id="CHEBI:29105"/>
    </cofactor>
</comment>
<keyword evidence="15 20" id="KW-0862">Zinc</keyword>
<keyword evidence="10" id="KW-0028">Amino-acid biosynthesis</keyword>
<name>A0A1T4W6I9_9BACT</name>
<evidence type="ECO:0000256" key="7">
    <source>
        <dbReference type="ARBA" id="ARBA00012032"/>
    </source>
</evidence>
<dbReference type="Pfam" id="PF02607">
    <property type="entry name" value="B12-binding_2"/>
    <property type="match status" value="1"/>
</dbReference>
<keyword evidence="17" id="KW-0170">Cobalt</keyword>
<keyword evidence="9 20" id="KW-0489">Methyltransferase</keyword>
<evidence type="ECO:0000256" key="13">
    <source>
        <dbReference type="ARBA" id="ARBA00022691"/>
    </source>
</evidence>
<organism evidence="25 26">
    <name type="scientific">Desulfobaculum bizertense DSM 18034</name>
    <dbReference type="NCBI Taxonomy" id="1121442"/>
    <lineage>
        <taxon>Bacteria</taxon>
        <taxon>Pseudomonadati</taxon>
        <taxon>Thermodesulfobacteriota</taxon>
        <taxon>Desulfovibrionia</taxon>
        <taxon>Desulfovibrionales</taxon>
        <taxon>Desulfovibrionaceae</taxon>
        <taxon>Desulfobaculum</taxon>
    </lineage>
</organism>
<dbReference type="InterPro" id="IPR006158">
    <property type="entry name" value="Cobalamin-bd"/>
</dbReference>
<dbReference type="InterPro" id="IPR050554">
    <property type="entry name" value="Met_Synthase/Corrinoid"/>
</dbReference>
<dbReference type="GO" id="GO:0050667">
    <property type="term" value="P:homocysteine metabolic process"/>
    <property type="evidence" value="ECO:0007669"/>
    <property type="project" value="TreeGrafter"/>
</dbReference>
<evidence type="ECO:0000256" key="9">
    <source>
        <dbReference type="ARBA" id="ARBA00022603"/>
    </source>
</evidence>
<dbReference type="Gene3D" id="3.20.20.330">
    <property type="entry name" value="Homocysteine-binding-like domain"/>
    <property type="match status" value="1"/>
</dbReference>
<keyword evidence="16" id="KW-0486">Methionine biosynthesis</keyword>
<sequence>MPDFRRFLKENRMFAFDGGMGTLLQARGLQPGQSPESFGIANPEVVIGIHRDYIQAGAKVVTTNTFGGTAFKLDPSLDPVHFNREMAAAARKAAGDHAFVAGDVGPTGKFCKPLGEYDFRELVQAFKQQITGLVQGGADLILVETQFDLAECRAAVIAAREVCDLPVAVSMTFEEGVSLTGTTPLTYVDTMQNLGVELIGTNCSAGPEGMLKVVEAMLPRLRTPFFVEPNAGLPELEGDQTVFRLGPEDFAEQIKPLVEAGAKAVGGCCGTTPEHIRCACSVFADRAWSLPEAPEPSCLVVTSRSQSVAVAPHLSSKVIGERINPTGKKVLTAELQAGQYTEAFRLAKEQIASGAHILDVNVGAPMVDETQLLPDLSLALGSRVQAPLCLDSTNIDALEAALNVYPGSPLVNSISGEPGRMQKLGPLCKHYGAPFILLPLLGRKLPVTAVDRLKVIEQLLLEADELGIPRHLIMVDALVLTVSSKPEAAKACLEVIRHCRDEWGLATVCGLSNISFGLPARELLNASFLVMGMTQGLSAFIANPGSQRLMESRASSEVLLDRDPQARDFVANYAEWKPSGGPLPGRESNMNGQRSSVAVETPSQAVITGAKDEVVALVKVELDKGRDPFDIVDSDLIPAITEVGEKYEKKEYFLPQLLQSAETMQTAFEHLRPLLESEGGAKEKTCVVMATVEGDIHDIGKNIVTLMLQNNGFEVIDLGKDVPAEKIVATAREHGARVIGLSALMTTTMVRMEETVSLVREQGLDCKVMVGGAVVTEEYADRIGADGYSRDAVEAVKIAKKLSQRA</sequence>
<dbReference type="PROSITE" id="PS50972">
    <property type="entry name" value="PTERIN_BINDING"/>
    <property type="match status" value="1"/>
</dbReference>
<reference evidence="25 26" key="1">
    <citation type="submission" date="2017-02" db="EMBL/GenBank/DDBJ databases">
        <authorList>
            <person name="Peterson S.W."/>
        </authorList>
    </citation>
    <scope>NUCLEOTIDE SEQUENCE [LARGE SCALE GENOMIC DNA]</scope>
    <source>
        <strain evidence="25 26">DSM 18034</strain>
    </source>
</reference>
<keyword evidence="13" id="KW-0949">S-adenosyl-L-methionine</keyword>
<dbReference type="InterPro" id="IPR003726">
    <property type="entry name" value="HCY_dom"/>
</dbReference>
<feature type="domain" description="B12-binding" evidence="23">
    <location>
        <begin position="684"/>
        <end position="806"/>
    </location>
</feature>
<dbReference type="Pfam" id="PF02574">
    <property type="entry name" value="S-methyl_trans"/>
    <property type="match status" value="1"/>
</dbReference>
<evidence type="ECO:0000256" key="10">
    <source>
        <dbReference type="ARBA" id="ARBA00022605"/>
    </source>
</evidence>
<evidence type="ECO:0000259" key="24">
    <source>
        <dbReference type="PROSITE" id="PS51337"/>
    </source>
</evidence>
<feature type="binding site" evidence="20">
    <location>
        <position position="268"/>
    </location>
    <ligand>
        <name>Zn(2+)</name>
        <dbReference type="ChEBI" id="CHEBI:29105"/>
    </ligand>
</feature>
<dbReference type="PANTHER" id="PTHR45833">
    <property type="entry name" value="METHIONINE SYNTHASE"/>
    <property type="match status" value="1"/>
</dbReference>
<dbReference type="GO" id="GO:0005829">
    <property type="term" value="C:cytosol"/>
    <property type="evidence" value="ECO:0007669"/>
    <property type="project" value="TreeGrafter"/>
</dbReference>
<dbReference type="STRING" id="1121442.SAMN02745702_01682"/>
<dbReference type="SUPFAM" id="SSF51717">
    <property type="entry name" value="Dihydropteroate synthetase-like"/>
    <property type="match status" value="1"/>
</dbReference>
<dbReference type="UniPathway" id="UPA00051">
    <property type="reaction ID" value="UER00081"/>
</dbReference>
<dbReference type="PANTHER" id="PTHR45833:SF1">
    <property type="entry name" value="METHIONINE SYNTHASE"/>
    <property type="match status" value="1"/>
</dbReference>
<dbReference type="GO" id="GO:0008705">
    <property type="term" value="F:methionine synthase activity"/>
    <property type="evidence" value="ECO:0007669"/>
    <property type="project" value="UniProtKB-EC"/>
</dbReference>
<feature type="domain" description="Hcy-binding" evidence="21">
    <location>
        <begin position="2"/>
        <end position="283"/>
    </location>
</feature>
<protein>
    <recommendedName>
        <fullName evidence="8">Methionine synthase</fullName>
        <ecNumber evidence="7">2.1.1.13</ecNumber>
    </recommendedName>
    <alternativeName>
        <fullName evidence="19">5-methyltetrahydrofolate--homocysteine methyltransferase</fullName>
    </alternativeName>
</protein>
<dbReference type="SUPFAM" id="SSF52242">
    <property type="entry name" value="Cobalamin (vitamin B12)-binding domain"/>
    <property type="match status" value="1"/>
</dbReference>
<dbReference type="OrthoDB" id="9803687at2"/>
<evidence type="ECO:0000256" key="11">
    <source>
        <dbReference type="ARBA" id="ARBA00022628"/>
    </source>
</evidence>
<evidence type="ECO:0000256" key="5">
    <source>
        <dbReference type="ARBA" id="ARBA00010398"/>
    </source>
</evidence>
<evidence type="ECO:0000256" key="17">
    <source>
        <dbReference type="ARBA" id="ARBA00023285"/>
    </source>
</evidence>
<evidence type="ECO:0000256" key="15">
    <source>
        <dbReference type="ARBA" id="ARBA00022833"/>
    </source>
</evidence>
<dbReference type="Gene3D" id="3.20.20.20">
    <property type="entry name" value="Dihydropteroate synthase-like"/>
    <property type="match status" value="1"/>
</dbReference>
<comment type="similarity">
    <text evidence="5">Belongs to the vitamin-B12 dependent methionine synthase family.</text>
</comment>
<dbReference type="GO" id="GO:0046872">
    <property type="term" value="F:metal ion binding"/>
    <property type="evidence" value="ECO:0007669"/>
    <property type="project" value="UniProtKB-KW"/>
</dbReference>
<dbReference type="EC" id="2.1.1.13" evidence="7"/>
<accession>A0A1T4W6I9</accession>
<evidence type="ECO:0000256" key="2">
    <source>
        <dbReference type="ARBA" id="ARBA00001947"/>
    </source>
</evidence>
<evidence type="ECO:0000256" key="3">
    <source>
        <dbReference type="ARBA" id="ARBA00001956"/>
    </source>
</evidence>
<evidence type="ECO:0000313" key="26">
    <source>
        <dbReference type="Proteomes" id="UP000189733"/>
    </source>
</evidence>
<feature type="domain" description="B12-binding N-terminal" evidence="24">
    <location>
        <begin position="589"/>
        <end position="683"/>
    </location>
</feature>
<comment type="similarity">
    <text evidence="6">Belongs to the methylamine corrinoid protein family.</text>
</comment>
<comment type="function">
    <text evidence="18">Catalyzes the transfer of a methyl group from methyl-cobalamin to homocysteine, yielding enzyme-bound cob(I)alamin and methionine. Subsequently, remethylates the cofactor using methyltetrahydrofolate.</text>
</comment>
<evidence type="ECO:0000256" key="16">
    <source>
        <dbReference type="ARBA" id="ARBA00023167"/>
    </source>
</evidence>
<dbReference type="GO" id="GO:0032259">
    <property type="term" value="P:methylation"/>
    <property type="evidence" value="ECO:0007669"/>
    <property type="project" value="UniProtKB-KW"/>
</dbReference>
<dbReference type="Gene3D" id="3.40.50.280">
    <property type="entry name" value="Cobalamin-binding domain"/>
    <property type="match status" value="1"/>
</dbReference>
<dbReference type="EMBL" id="FUYA01000005">
    <property type="protein sequence ID" value="SKA72739.1"/>
    <property type="molecule type" value="Genomic_DNA"/>
</dbReference>
<keyword evidence="26" id="KW-1185">Reference proteome</keyword>
<evidence type="ECO:0000313" key="25">
    <source>
        <dbReference type="EMBL" id="SKA72739.1"/>
    </source>
</evidence>
<dbReference type="InterPro" id="IPR036724">
    <property type="entry name" value="Cobalamin-bd_sf"/>
</dbReference>
<dbReference type="AlphaFoldDB" id="A0A1T4W6I9"/>
<dbReference type="Gene3D" id="1.10.1240.10">
    <property type="entry name" value="Methionine synthase domain"/>
    <property type="match status" value="1"/>
</dbReference>
<evidence type="ECO:0000259" key="21">
    <source>
        <dbReference type="PROSITE" id="PS50970"/>
    </source>
</evidence>
<evidence type="ECO:0000256" key="14">
    <source>
        <dbReference type="ARBA" id="ARBA00022723"/>
    </source>
</evidence>
<keyword evidence="14 20" id="KW-0479">Metal-binding</keyword>
<dbReference type="Pfam" id="PF00809">
    <property type="entry name" value="Pterin_bind"/>
    <property type="match status" value="1"/>
</dbReference>
<dbReference type="InterPro" id="IPR036589">
    <property type="entry name" value="HCY_dom_sf"/>
</dbReference>
<evidence type="ECO:0000256" key="4">
    <source>
        <dbReference type="ARBA" id="ARBA00005178"/>
    </source>
</evidence>
<feature type="binding site" evidence="20">
    <location>
        <position position="269"/>
    </location>
    <ligand>
        <name>Zn(2+)</name>
        <dbReference type="ChEBI" id="CHEBI:29105"/>
    </ligand>
</feature>
<dbReference type="InterPro" id="IPR003759">
    <property type="entry name" value="Cbl-bd_cap"/>
</dbReference>
<evidence type="ECO:0000256" key="12">
    <source>
        <dbReference type="ARBA" id="ARBA00022679"/>
    </source>
</evidence>
<evidence type="ECO:0000256" key="18">
    <source>
        <dbReference type="ARBA" id="ARBA00025552"/>
    </source>
</evidence>
<dbReference type="CDD" id="cd02070">
    <property type="entry name" value="corrinoid_protein_B12-BD"/>
    <property type="match status" value="1"/>
</dbReference>
<dbReference type="PROSITE" id="PS51337">
    <property type="entry name" value="B12_BINDING_NTER"/>
    <property type="match status" value="1"/>
</dbReference>
<dbReference type="SUPFAM" id="SSF82282">
    <property type="entry name" value="Homocysteine S-methyltransferase"/>
    <property type="match status" value="1"/>
</dbReference>
<dbReference type="SMART" id="SM01018">
    <property type="entry name" value="B12-binding_2"/>
    <property type="match status" value="1"/>
</dbReference>
<dbReference type="GO" id="GO:0031419">
    <property type="term" value="F:cobalamin binding"/>
    <property type="evidence" value="ECO:0007669"/>
    <property type="project" value="UniProtKB-KW"/>
</dbReference>
<dbReference type="Pfam" id="PF02310">
    <property type="entry name" value="B12-binding"/>
    <property type="match status" value="1"/>
</dbReference>
<evidence type="ECO:0000256" key="20">
    <source>
        <dbReference type="PROSITE-ProRule" id="PRU00333"/>
    </source>
</evidence>
<dbReference type="PIRSF" id="PIRSF037472">
    <property type="entry name" value="DHPS_mtfrase"/>
    <property type="match status" value="1"/>
</dbReference>
<dbReference type="FunFam" id="3.40.50.280:FF:000003">
    <property type="entry name" value="Dimethylamine methyltransferase corrinoid protein"/>
    <property type="match status" value="1"/>
</dbReference>
<evidence type="ECO:0000256" key="8">
    <source>
        <dbReference type="ARBA" id="ARBA00013998"/>
    </source>
</evidence>
<dbReference type="InterPro" id="IPR017215">
    <property type="entry name" value="MetH_bac"/>
</dbReference>
<feature type="domain" description="Pterin-binding" evidence="22">
    <location>
        <begin position="316"/>
        <end position="560"/>
    </location>
</feature>